<keyword evidence="3" id="KW-1185">Reference proteome</keyword>
<reference evidence="2" key="1">
    <citation type="submission" date="2016-01" db="EMBL/GenBank/DDBJ databases">
        <authorList>
            <person name="Peeters C."/>
        </authorList>
    </citation>
    <scope>NUCLEOTIDE SEQUENCE [LARGE SCALE GENOMIC DNA]</scope>
    <source>
        <strain evidence="2">LMG 29317</strain>
    </source>
</reference>
<sequence>MKTYLALLTAVALAACGGGGGSNDGGAKTTAQSSPASETPSASTPAANTPVADSPAASTPATASPSTTPTIPPNTPNTPAPSTPVTADPVTPASSPSGASAPGGASTPAASNCTSGFTTDVTAACRNGNNHNIYVYEIPKTVIPANTVIREDTTWTAANSPYYVPSGTQIAANATLTIEAGAVIEGDRTSCATCSGDIGASPITNAGVVKVQGSTGLHAKLYGFGVRNTQSGSASIQFADLYETPLPTGSTNKLILLDSRVERASVTEDMTNGVRSLRSYGVNLGQNSDVERNTFINSAGLLFDSTSTIKNNLFIDMASPLTLTSASTIYTPSTTGGSGTYSYAPTAVTLNSFLFKIGNTNANRIAVTMFSGVGCSVAASSASGSTCTPFVFDVSNNFWGTTNNTVIASRIVDKNSNVNLNSEINYTPALEKPDAATPVDDTGLTNQ</sequence>
<proteinExistence type="predicted"/>
<feature type="compositionally biased region" description="Low complexity" evidence="1">
    <location>
        <begin position="25"/>
        <end position="69"/>
    </location>
</feature>
<dbReference type="RefSeq" id="WP_143749323.1">
    <property type="nucleotide sequence ID" value="NZ_FCOM02000035.1"/>
</dbReference>
<evidence type="ECO:0000313" key="2">
    <source>
        <dbReference type="EMBL" id="SAL80932.1"/>
    </source>
</evidence>
<comment type="caution">
    <text evidence="2">The sequence shown here is derived from an EMBL/GenBank/DDBJ whole genome shotgun (WGS) entry which is preliminary data.</text>
</comment>
<feature type="compositionally biased region" description="Low complexity" evidence="1">
    <location>
        <begin position="83"/>
        <end position="110"/>
    </location>
</feature>
<dbReference type="EMBL" id="FCOM02000035">
    <property type="protein sequence ID" value="SAL80932.1"/>
    <property type="molecule type" value="Genomic_DNA"/>
</dbReference>
<evidence type="ECO:0000313" key="3">
    <source>
        <dbReference type="Proteomes" id="UP000055019"/>
    </source>
</evidence>
<feature type="region of interest" description="Disordered" evidence="1">
    <location>
        <begin position="19"/>
        <end position="110"/>
    </location>
</feature>
<accession>A0A158KIH3</accession>
<feature type="compositionally biased region" description="Pro residues" evidence="1">
    <location>
        <begin position="70"/>
        <end position="82"/>
    </location>
</feature>
<dbReference type="Proteomes" id="UP000055019">
    <property type="component" value="Unassembled WGS sequence"/>
</dbReference>
<name>A0A158KIH3_9BURK</name>
<evidence type="ECO:0000256" key="1">
    <source>
        <dbReference type="SAM" id="MobiDB-lite"/>
    </source>
</evidence>
<dbReference type="AlphaFoldDB" id="A0A158KIH3"/>
<dbReference type="PROSITE" id="PS51257">
    <property type="entry name" value="PROKAR_LIPOPROTEIN"/>
    <property type="match status" value="1"/>
</dbReference>
<organism evidence="2 3">
    <name type="scientific">Caballeronia arvi</name>
    <dbReference type="NCBI Taxonomy" id="1777135"/>
    <lineage>
        <taxon>Bacteria</taxon>
        <taxon>Pseudomonadati</taxon>
        <taxon>Pseudomonadota</taxon>
        <taxon>Betaproteobacteria</taxon>
        <taxon>Burkholderiales</taxon>
        <taxon>Burkholderiaceae</taxon>
        <taxon>Caballeronia</taxon>
    </lineage>
</organism>
<dbReference type="OrthoDB" id="9084701at2"/>
<gene>
    <name evidence="2" type="ORF">AWB74_05823</name>
</gene>
<protein>
    <recommendedName>
        <fullName evidence="4">Lipoprotein</fullName>
    </recommendedName>
</protein>
<evidence type="ECO:0008006" key="4">
    <source>
        <dbReference type="Google" id="ProtNLM"/>
    </source>
</evidence>